<evidence type="ECO:0000313" key="3">
    <source>
        <dbReference type="Proteomes" id="UP000192578"/>
    </source>
</evidence>
<organism evidence="2 3">
    <name type="scientific">Hypsibius exemplaris</name>
    <name type="common">Freshwater tardigrade</name>
    <dbReference type="NCBI Taxonomy" id="2072580"/>
    <lineage>
        <taxon>Eukaryota</taxon>
        <taxon>Metazoa</taxon>
        <taxon>Ecdysozoa</taxon>
        <taxon>Tardigrada</taxon>
        <taxon>Eutardigrada</taxon>
        <taxon>Parachela</taxon>
        <taxon>Hypsibioidea</taxon>
        <taxon>Hypsibiidae</taxon>
        <taxon>Hypsibius</taxon>
    </lineage>
</organism>
<feature type="transmembrane region" description="Helical" evidence="1">
    <location>
        <begin position="21"/>
        <end position="45"/>
    </location>
</feature>
<sequence length="247" mass="27708">MPLPLDSPYRKRISLSAMITCARVQFFIAVLVMCFQIPASGFTLYESFRWNLTTATTTFQPINLFPVDCWFPGVISGIFSLFCARFQFQHFSQAINQVTNLHQEGSATGEHPKWAGLILSRTKSFTVLIVTVIPAYGFLLVNGWGFGLANQMAQNNSEVPYERTVFLVFFHVAIFFFSVPLFILILVGMSSLTIVSGRCCTFCYPYPVYLNLREEAPKLVGLYGHIETDTPLMPGDGSPSFKETCCL</sequence>
<dbReference type="EMBL" id="MTYJ01000047">
    <property type="protein sequence ID" value="OQV18691.1"/>
    <property type="molecule type" value="Genomic_DNA"/>
</dbReference>
<keyword evidence="3" id="KW-1185">Reference proteome</keyword>
<reference evidence="3" key="1">
    <citation type="submission" date="2017-01" db="EMBL/GenBank/DDBJ databases">
        <title>Comparative genomics of anhydrobiosis in the tardigrade Hypsibius dujardini.</title>
        <authorList>
            <person name="Yoshida Y."/>
            <person name="Koutsovoulos G."/>
            <person name="Laetsch D."/>
            <person name="Stevens L."/>
            <person name="Kumar S."/>
            <person name="Horikawa D."/>
            <person name="Ishino K."/>
            <person name="Komine S."/>
            <person name="Tomita M."/>
            <person name="Blaxter M."/>
            <person name="Arakawa K."/>
        </authorList>
    </citation>
    <scope>NUCLEOTIDE SEQUENCE [LARGE SCALE GENOMIC DNA]</scope>
    <source>
        <strain evidence="3">Z151</strain>
    </source>
</reference>
<keyword evidence="1" id="KW-0812">Transmembrane</keyword>
<comment type="caution">
    <text evidence="2">The sequence shown here is derived from an EMBL/GenBank/DDBJ whole genome shotgun (WGS) entry which is preliminary data.</text>
</comment>
<dbReference type="Proteomes" id="UP000192578">
    <property type="component" value="Unassembled WGS sequence"/>
</dbReference>
<gene>
    <name evidence="2" type="ORF">BV898_07321</name>
</gene>
<proteinExistence type="predicted"/>
<evidence type="ECO:0000256" key="1">
    <source>
        <dbReference type="SAM" id="Phobius"/>
    </source>
</evidence>
<feature type="transmembrane region" description="Helical" evidence="1">
    <location>
        <begin position="65"/>
        <end position="84"/>
    </location>
</feature>
<name>A0A1W0WU21_HYPEX</name>
<accession>A0A1W0WU21</accession>
<evidence type="ECO:0000313" key="2">
    <source>
        <dbReference type="EMBL" id="OQV18691.1"/>
    </source>
</evidence>
<feature type="transmembrane region" description="Helical" evidence="1">
    <location>
        <begin position="125"/>
        <end position="145"/>
    </location>
</feature>
<keyword evidence="1" id="KW-0472">Membrane</keyword>
<feature type="transmembrane region" description="Helical" evidence="1">
    <location>
        <begin position="165"/>
        <end position="188"/>
    </location>
</feature>
<protein>
    <submittedName>
        <fullName evidence="2">Uncharacterized protein</fullName>
    </submittedName>
</protein>
<keyword evidence="1" id="KW-1133">Transmembrane helix</keyword>
<dbReference type="AlphaFoldDB" id="A0A1W0WU21"/>